<dbReference type="Proteomes" id="UP001239213">
    <property type="component" value="Unassembled WGS sequence"/>
</dbReference>
<protein>
    <submittedName>
        <fullName evidence="1">Uncharacterized protein</fullName>
    </submittedName>
</protein>
<gene>
    <name evidence="1" type="ORF">CCUS01_01404</name>
</gene>
<accession>A0AAI9XV73</accession>
<evidence type="ECO:0000313" key="1">
    <source>
        <dbReference type="EMBL" id="KAK1461814.1"/>
    </source>
</evidence>
<evidence type="ECO:0000313" key="2">
    <source>
        <dbReference type="Proteomes" id="UP001239213"/>
    </source>
</evidence>
<keyword evidence="2" id="KW-1185">Reference proteome</keyword>
<proteinExistence type="predicted"/>
<organism evidence="1 2">
    <name type="scientific">Colletotrichum cuscutae</name>
    <dbReference type="NCBI Taxonomy" id="1209917"/>
    <lineage>
        <taxon>Eukaryota</taxon>
        <taxon>Fungi</taxon>
        <taxon>Dikarya</taxon>
        <taxon>Ascomycota</taxon>
        <taxon>Pezizomycotina</taxon>
        <taxon>Sordariomycetes</taxon>
        <taxon>Hypocreomycetidae</taxon>
        <taxon>Glomerellales</taxon>
        <taxon>Glomerellaceae</taxon>
        <taxon>Colletotrichum</taxon>
        <taxon>Colletotrichum acutatum species complex</taxon>
    </lineage>
</organism>
<comment type="caution">
    <text evidence="1">The sequence shown here is derived from an EMBL/GenBank/DDBJ whole genome shotgun (WGS) entry which is preliminary data.</text>
</comment>
<dbReference type="EMBL" id="MPDP01000271">
    <property type="protein sequence ID" value="KAK1461814.1"/>
    <property type="molecule type" value="Genomic_DNA"/>
</dbReference>
<sequence>MAAGLHRKGQSSRLNLSIDSLHWFRYLSASPLVPKLENPTDVLEPRYTEAFVIGEVSKGSCYHGRGPRTRLKIIIKQLPDADGQVPLCWGPLRRLWQACTDADQLHCHSPRDLSAPSFQSSMRVAVPDARSFASIETN</sequence>
<name>A0AAI9XV73_9PEZI</name>
<reference evidence="1" key="1">
    <citation type="submission" date="2016-11" db="EMBL/GenBank/DDBJ databases">
        <title>The genome sequence of Colletotrichum cuscutae.</title>
        <authorList>
            <person name="Baroncelli R."/>
        </authorList>
    </citation>
    <scope>NUCLEOTIDE SEQUENCE</scope>
    <source>
        <strain evidence="1">IMI 304802</strain>
    </source>
</reference>
<dbReference type="AlphaFoldDB" id="A0AAI9XV73"/>